<sequence>MSKVNKTALNLKQFMLRQEVLKLYRDIFRTIRLVPDTNSQQELRTWARQDFRVNQQQTDEVAIKMLLQYGRRSLNELRQSLHLSGVCNEDKK</sequence>
<dbReference type="CDD" id="cd20262">
    <property type="entry name" value="Complex1_LYR_LYRM2"/>
    <property type="match status" value="1"/>
</dbReference>
<dbReference type="AlphaFoldDB" id="A0A0L0CQV3"/>
<comment type="subcellular location">
    <subcellularLocation>
        <location evidence="1">Mitochondrion</location>
    </subcellularLocation>
</comment>
<dbReference type="InterPro" id="IPR008011">
    <property type="entry name" value="Complex1_LYR_dom"/>
</dbReference>
<evidence type="ECO:0000256" key="5">
    <source>
        <dbReference type="ARBA" id="ARBA00026235"/>
    </source>
</evidence>
<dbReference type="OMA" id="YMRDWAR"/>
<evidence type="ECO:0000256" key="3">
    <source>
        <dbReference type="ARBA" id="ARBA00022946"/>
    </source>
</evidence>
<keyword evidence="4" id="KW-0496">Mitochondrion</keyword>
<dbReference type="Proteomes" id="UP000037069">
    <property type="component" value="Unassembled WGS sequence"/>
</dbReference>
<dbReference type="PANTHER" id="PTHR13675:SF0">
    <property type="entry name" value="LYR MOTIF-CONTAINING PROTEIN 2"/>
    <property type="match status" value="1"/>
</dbReference>
<evidence type="ECO:0000256" key="4">
    <source>
        <dbReference type="ARBA" id="ARBA00023128"/>
    </source>
</evidence>
<proteinExistence type="inferred from homology"/>
<evidence type="ECO:0000313" key="9">
    <source>
        <dbReference type="Proteomes" id="UP000037069"/>
    </source>
</evidence>
<evidence type="ECO:0000256" key="2">
    <source>
        <dbReference type="ARBA" id="ARBA00009508"/>
    </source>
</evidence>
<gene>
    <name evidence="8" type="ORF">FF38_09372</name>
</gene>
<dbReference type="InterPro" id="IPR045293">
    <property type="entry name" value="Complex1_LYR_LYRM2"/>
</dbReference>
<feature type="domain" description="Complex 1 LYR protein" evidence="7">
    <location>
        <begin position="18"/>
        <end position="76"/>
    </location>
</feature>
<evidence type="ECO:0000259" key="7">
    <source>
        <dbReference type="Pfam" id="PF05347"/>
    </source>
</evidence>
<comment type="similarity">
    <text evidence="2">Belongs to the complex I LYR family.</text>
</comment>
<keyword evidence="3" id="KW-0809">Transit peptide</keyword>
<evidence type="ECO:0000256" key="6">
    <source>
        <dbReference type="ARBA" id="ARBA00044735"/>
    </source>
</evidence>
<protein>
    <recommendedName>
        <fullName evidence="5">LYR motif-containing protein 2</fullName>
    </recommendedName>
</protein>
<organism evidence="8 9">
    <name type="scientific">Lucilia cuprina</name>
    <name type="common">Green bottle fly</name>
    <name type="synonym">Australian sheep blowfly</name>
    <dbReference type="NCBI Taxonomy" id="7375"/>
    <lineage>
        <taxon>Eukaryota</taxon>
        <taxon>Metazoa</taxon>
        <taxon>Ecdysozoa</taxon>
        <taxon>Arthropoda</taxon>
        <taxon>Hexapoda</taxon>
        <taxon>Insecta</taxon>
        <taxon>Pterygota</taxon>
        <taxon>Neoptera</taxon>
        <taxon>Endopterygota</taxon>
        <taxon>Diptera</taxon>
        <taxon>Brachycera</taxon>
        <taxon>Muscomorpha</taxon>
        <taxon>Oestroidea</taxon>
        <taxon>Calliphoridae</taxon>
        <taxon>Luciliinae</taxon>
        <taxon>Lucilia</taxon>
    </lineage>
</organism>
<accession>A0A0L0CQV3</accession>
<dbReference type="GO" id="GO:0005739">
    <property type="term" value="C:mitochondrion"/>
    <property type="evidence" value="ECO:0007669"/>
    <property type="project" value="UniProtKB-SubCell"/>
</dbReference>
<evidence type="ECO:0000256" key="1">
    <source>
        <dbReference type="ARBA" id="ARBA00004173"/>
    </source>
</evidence>
<comment type="function">
    <text evidence="6">Involved in efficient integration of the N-module into mitochondrial respiratory chain complex I.</text>
</comment>
<comment type="caution">
    <text evidence="8">The sequence shown here is derived from an EMBL/GenBank/DDBJ whole genome shotgun (WGS) entry which is preliminary data.</text>
</comment>
<dbReference type="OrthoDB" id="74240at2759"/>
<name>A0A0L0CQV3_LUCCU</name>
<reference evidence="8 9" key="1">
    <citation type="journal article" date="2015" name="Nat. Commun.">
        <title>Lucilia cuprina genome unlocks parasitic fly biology to underpin future interventions.</title>
        <authorList>
            <person name="Anstead C.A."/>
            <person name="Korhonen P.K."/>
            <person name="Young N.D."/>
            <person name="Hall R.S."/>
            <person name="Jex A.R."/>
            <person name="Murali S.C."/>
            <person name="Hughes D.S."/>
            <person name="Lee S.F."/>
            <person name="Perry T."/>
            <person name="Stroehlein A.J."/>
            <person name="Ansell B.R."/>
            <person name="Breugelmans B."/>
            <person name="Hofmann A."/>
            <person name="Qu J."/>
            <person name="Dugan S."/>
            <person name="Lee S.L."/>
            <person name="Chao H."/>
            <person name="Dinh H."/>
            <person name="Han Y."/>
            <person name="Doddapaneni H.V."/>
            <person name="Worley K.C."/>
            <person name="Muzny D.M."/>
            <person name="Ioannidis P."/>
            <person name="Waterhouse R.M."/>
            <person name="Zdobnov E.M."/>
            <person name="James P.J."/>
            <person name="Bagnall N.H."/>
            <person name="Kotze A.C."/>
            <person name="Gibbs R.A."/>
            <person name="Richards S."/>
            <person name="Batterham P."/>
            <person name="Gasser R.B."/>
        </authorList>
    </citation>
    <scope>NUCLEOTIDE SEQUENCE [LARGE SCALE GENOMIC DNA]</scope>
    <source>
        <strain evidence="8 9">LS</strain>
        <tissue evidence="8">Full body</tissue>
    </source>
</reference>
<dbReference type="PANTHER" id="PTHR13675">
    <property type="entry name" value="LYR MOTIF-CONTAINING PROTEIN 2"/>
    <property type="match status" value="1"/>
</dbReference>
<dbReference type="EMBL" id="JRES01000049">
    <property type="protein sequence ID" value="KNC34567.1"/>
    <property type="molecule type" value="Genomic_DNA"/>
</dbReference>
<dbReference type="Pfam" id="PF05347">
    <property type="entry name" value="Complex1_LYR"/>
    <property type="match status" value="1"/>
</dbReference>
<keyword evidence="9" id="KW-1185">Reference proteome</keyword>
<evidence type="ECO:0000313" key="8">
    <source>
        <dbReference type="EMBL" id="KNC34567.1"/>
    </source>
</evidence>